<comment type="caution">
    <text evidence="3">The sequence shown here is derived from an EMBL/GenBank/DDBJ whole genome shotgun (WGS) entry which is preliminary data.</text>
</comment>
<dbReference type="Gene3D" id="3.30.2350.10">
    <property type="entry name" value="Pseudouridine synthase"/>
    <property type="match status" value="1"/>
</dbReference>
<feature type="domain" description="Pseudouridine synthase II N-terminal" evidence="2">
    <location>
        <begin position="91"/>
        <end position="237"/>
    </location>
</feature>
<reference evidence="3 4" key="1">
    <citation type="submission" date="2018-10" db="EMBL/GenBank/DDBJ databases">
        <title>Genome assembly for a Yunnan-Guizhou Plateau 3E fish, Anabarilius grahami (Regan), and its evolutionary and genetic applications.</title>
        <authorList>
            <person name="Jiang W."/>
        </authorList>
    </citation>
    <scope>NUCLEOTIDE SEQUENCE [LARGE SCALE GENOMIC DNA]</scope>
    <source>
        <strain evidence="3">AG-KIZ</strain>
        <tissue evidence="3">Muscle</tissue>
    </source>
</reference>
<gene>
    <name evidence="3" type="ORF">DPX16_14960</name>
</gene>
<dbReference type="PANTHER" id="PTHR13195:SF0">
    <property type="entry name" value="PSEUDOURIDYLATE SYNTHASE TRUB2, MITOCHONDRIAL"/>
    <property type="match status" value="1"/>
</dbReference>
<evidence type="ECO:0000313" key="3">
    <source>
        <dbReference type="EMBL" id="ROL50716.1"/>
    </source>
</evidence>
<dbReference type="InterPro" id="IPR020103">
    <property type="entry name" value="PsdUridine_synth_cat_dom_sf"/>
</dbReference>
<dbReference type="GO" id="GO:0009982">
    <property type="term" value="F:pseudouridine synthase activity"/>
    <property type="evidence" value="ECO:0007669"/>
    <property type="project" value="InterPro"/>
</dbReference>
<dbReference type="OrthoDB" id="9995526at2759"/>
<evidence type="ECO:0000259" key="2">
    <source>
        <dbReference type="Pfam" id="PF01509"/>
    </source>
</evidence>
<dbReference type="Pfam" id="PF01509">
    <property type="entry name" value="TruB_N"/>
    <property type="match status" value="1"/>
</dbReference>
<dbReference type="PANTHER" id="PTHR13195">
    <property type="entry name" value="PSEUDOURIDINE SYNTHASE-RELATED"/>
    <property type="match status" value="1"/>
</dbReference>
<evidence type="ECO:0000313" key="4">
    <source>
        <dbReference type="Proteomes" id="UP000281406"/>
    </source>
</evidence>
<dbReference type="GO" id="GO:0003723">
    <property type="term" value="F:RNA binding"/>
    <property type="evidence" value="ECO:0007669"/>
    <property type="project" value="InterPro"/>
</dbReference>
<evidence type="ECO:0000256" key="1">
    <source>
        <dbReference type="ARBA" id="ARBA00008999"/>
    </source>
</evidence>
<dbReference type="SUPFAM" id="SSF55120">
    <property type="entry name" value="Pseudouridine synthase"/>
    <property type="match status" value="1"/>
</dbReference>
<dbReference type="Proteomes" id="UP000281406">
    <property type="component" value="Unassembled WGS sequence"/>
</dbReference>
<sequence length="349" mass="38741">MTTQAVRLFRRMDGLFAVYKPQGVHWKLVRDTIETNLLKELNSCPPPAPQLAVQFQLLSSGENNSSKDLILSPSLLPTLADHPLVTGPQFNKVHVGVGHRLDAFSSGVLVLGVGKGNGVLEQLCKSHVTRTLFVLYLKDYMLEGEFGKATDNFSHTSRVIEKTTYDHVTQDKLERVLAMIQGANQKALITYSQVDLSTQEAYELAARGLLYPHGKSPPILTGLRCKHFNPPHFTLGLELRTSAVCSGARRTRDGPFKVEHALTRQHWTADSIIQAIAHFRKTTRKIRKSGMYRQTAGQLNSSAKIQEQITSQTGQSEQIGQEHVQLTSPTSDIIVERVTPGTLGEREVK</sequence>
<dbReference type="GO" id="GO:0001522">
    <property type="term" value="P:pseudouridine synthesis"/>
    <property type="evidence" value="ECO:0007669"/>
    <property type="project" value="InterPro"/>
</dbReference>
<protein>
    <submittedName>
        <fullName evidence="3">Putative tRNA pseudouridine synthase 2</fullName>
    </submittedName>
</protein>
<accession>A0A3N0YWS2</accession>
<dbReference type="EMBL" id="RJVU01019434">
    <property type="protein sequence ID" value="ROL50716.1"/>
    <property type="molecule type" value="Genomic_DNA"/>
</dbReference>
<dbReference type="InterPro" id="IPR002501">
    <property type="entry name" value="PsdUridine_synth_N"/>
</dbReference>
<proteinExistence type="inferred from homology"/>
<dbReference type="GO" id="GO:0006396">
    <property type="term" value="P:RNA processing"/>
    <property type="evidence" value="ECO:0007669"/>
    <property type="project" value="InterPro"/>
</dbReference>
<keyword evidence="4" id="KW-1185">Reference proteome</keyword>
<name>A0A3N0YWS2_ANAGA</name>
<dbReference type="AlphaFoldDB" id="A0A3N0YWS2"/>
<comment type="similarity">
    <text evidence="1">Belongs to the pseudouridine synthase TruB family.</text>
</comment>
<organism evidence="3 4">
    <name type="scientific">Anabarilius grahami</name>
    <name type="common">Kanglang fish</name>
    <name type="synonym">Barilius grahami</name>
    <dbReference type="NCBI Taxonomy" id="495550"/>
    <lineage>
        <taxon>Eukaryota</taxon>
        <taxon>Metazoa</taxon>
        <taxon>Chordata</taxon>
        <taxon>Craniata</taxon>
        <taxon>Vertebrata</taxon>
        <taxon>Euteleostomi</taxon>
        <taxon>Actinopterygii</taxon>
        <taxon>Neopterygii</taxon>
        <taxon>Teleostei</taxon>
        <taxon>Ostariophysi</taxon>
        <taxon>Cypriniformes</taxon>
        <taxon>Xenocyprididae</taxon>
        <taxon>Xenocypridinae</taxon>
        <taxon>Xenocypridinae incertae sedis</taxon>
        <taxon>Anabarilius</taxon>
    </lineage>
</organism>
<dbReference type="InterPro" id="IPR039048">
    <property type="entry name" value="Trub2"/>
</dbReference>